<dbReference type="EMBL" id="SMFL01000014">
    <property type="protein sequence ID" value="TDE10817.1"/>
    <property type="molecule type" value="Genomic_DNA"/>
</dbReference>
<accession>A0A4R5DCT5</accession>
<organism evidence="1 2">
    <name type="scientific">Dyadobacter psychrotolerans</name>
    <dbReference type="NCBI Taxonomy" id="2541721"/>
    <lineage>
        <taxon>Bacteria</taxon>
        <taxon>Pseudomonadati</taxon>
        <taxon>Bacteroidota</taxon>
        <taxon>Cytophagia</taxon>
        <taxon>Cytophagales</taxon>
        <taxon>Spirosomataceae</taxon>
        <taxon>Dyadobacter</taxon>
    </lineage>
</organism>
<proteinExistence type="predicted"/>
<keyword evidence="2" id="KW-1185">Reference proteome</keyword>
<dbReference type="RefSeq" id="WP_131961547.1">
    <property type="nucleotide sequence ID" value="NZ_SMFL01000014.1"/>
</dbReference>
<name>A0A4R5DCT5_9BACT</name>
<protein>
    <submittedName>
        <fullName evidence="1">Uncharacterized protein</fullName>
    </submittedName>
</protein>
<evidence type="ECO:0000313" key="1">
    <source>
        <dbReference type="EMBL" id="TDE10817.1"/>
    </source>
</evidence>
<evidence type="ECO:0000313" key="2">
    <source>
        <dbReference type="Proteomes" id="UP000294850"/>
    </source>
</evidence>
<sequence>MSQFSQYRVGNLVTVFTVPGEFGIFKIDSITEPGNYPLFALSNVKTGESLSVEFKKFDGHYPYIMEISLMPEQLGFTKLSDRDFTNGTVDLINITELADDELEESDGPQLTITKFAKLGYSVQVSRGGEYLYTEEYSTDEAAYMGILDVHELQNLYSDLLPGVELDLSGVE</sequence>
<reference evidence="1 2" key="1">
    <citation type="submission" date="2019-03" db="EMBL/GenBank/DDBJ databases">
        <title>Dyadobacter AR-3-6 sp. nov., isolated from arctic soil.</title>
        <authorList>
            <person name="Chaudhary D.K."/>
        </authorList>
    </citation>
    <scope>NUCLEOTIDE SEQUENCE [LARGE SCALE GENOMIC DNA]</scope>
    <source>
        <strain evidence="1 2">AR-3-6</strain>
    </source>
</reference>
<dbReference type="AlphaFoldDB" id="A0A4R5DCT5"/>
<gene>
    <name evidence="1" type="ORF">E0F88_27475</name>
</gene>
<comment type="caution">
    <text evidence="1">The sequence shown here is derived from an EMBL/GenBank/DDBJ whole genome shotgun (WGS) entry which is preliminary data.</text>
</comment>
<dbReference type="Proteomes" id="UP000294850">
    <property type="component" value="Unassembled WGS sequence"/>
</dbReference>